<accession>A0ABP9PZE5</accession>
<name>A0ABP9PZE5_9PSEU</name>
<evidence type="ECO:0000313" key="1">
    <source>
        <dbReference type="EMBL" id="GAA5153581.1"/>
    </source>
</evidence>
<dbReference type="EMBL" id="BAABJP010000008">
    <property type="protein sequence ID" value="GAA5153581.1"/>
    <property type="molecule type" value="Genomic_DNA"/>
</dbReference>
<dbReference type="RefSeq" id="WP_185061767.1">
    <property type="nucleotide sequence ID" value="NZ_BAABJP010000008.1"/>
</dbReference>
<dbReference type="Proteomes" id="UP001428817">
    <property type="component" value="Unassembled WGS sequence"/>
</dbReference>
<proteinExistence type="predicted"/>
<dbReference type="Gene3D" id="3.40.50.620">
    <property type="entry name" value="HUPs"/>
    <property type="match status" value="1"/>
</dbReference>
<protein>
    <recommendedName>
        <fullName evidence="3">UspA domain-containing protein</fullName>
    </recommendedName>
</protein>
<dbReference type="InterPro" id="IPR014729">
    <property type="entry name" value="Rossmann-like_a/b/a_fold"/>
</dbReference>
<gene>
    <name evidence="1" type="ORF">GCM10023321_24050</name>
</gene>
<organism evidence="1 2">
    <name type="scientific">Pseudonocardia eucalypti</name>
    <dbReference type="NCBI Taxonomy" id="648755"/>
    <lineage>
        <taxon>Bacteria</taxon>
        <taxon>Bacillati</taxon>
        <taxon>Actinomycetota</taxon>
        <taxon>Actinomycetes</taxon>
        <taxon>Pseudonocardiales</taxon>
        <taxon>Pseudonocardiaceae</taxon>
        <taxon>Pseudonocardia</taxon>
    </lineage>
</organism>
<sequence length="214" mass="22819">MPSLGRERTPVLERATRERLVVLTQAASPPAWVMAWCERGGRPLTTRNLTVHCSHGAPSGLLRAITDLGGRHVLLTRAAEAARPGRVVVALGGLPRDAAVLTEAAACAGALEVPLDLVHGVPLAFAERSVGLDQALERGEWLLEAATRQVAAHAPDLRVTTRLVRARAHELVTEVPDDELLVLGMAHHPTRPEPHLAGMSAIHFAPGPILFVPT</sequence>
<evidence type="ECO:0000313" key="2">
    <source>
        <dbReference type="Proteomes" id="UP001428817"/>
    </source>
</evidence>
<reference evidence="2" key="1">
    <citation type="journal article" date="2019" name="Int. J. Syst. Evol. Microbiol.">
        <title>The Global Catalogue of Microorganisms (GCM) 10K type strain sequencing project: providing services to taxonomists for standard genome sequencing and annotation.</title>
        <authorList>
            <consortium name="The Broad Institute Genomics Platform"/>
            <consortium name="The Broad Institute Genome Sequencing Center for Infectious Disease"/>
            <person name="Wu L."/>
            <person name="Ma J."/>
        </authorList>
    </citation>
    <scope>NUCLEOTIDE SEQUENCE [LARGE SCALE GENOMIC DNA]</scope>
    <source>
        <strain evidence="2">JCM 18303</strain>
    </source>
</reference>
<evidence type="ECO:0008006" key="3">
    <source>
        <dbReference type="Google" id="ProtNLM"/>
    </source>
</evidence>
<dbReference type="SUPFAM" id="SSF52402">
    <property type="entry name" value="Adenine nucleotide alpha hydrolases-like"/>
    <property type="match status" value="1"/>
</dbReference>
<comment type="caution">
    <text evidence="1">The sequence shown here is derived from an EMBL/GenBank/DDBJ whole genome shotgun (WGS) entry which is preliminary data.</text>
</comment>
<keyword evidence="2" id="KW-1185">Reference proteome</keyword>